<accession>A0A0R3JZ06</accession>
<comment type="caution">
    <text evidence="5">Lacks conserved residue(s) required for the propagation of feature annotation.</text>
</comment>
<comment type="subcellular location">
    <subcellularLocation>
        <location evidence="5">Cell membrane</location>
        <topology evidence="5">Multi-pass membrane protein</topology>
    </subcellularLocation>
</comment>
<feature type="transmembrane region" description="Helical" evidence="5">
    <location>
        <begin position="146"/>
        <end position="171"/>
    </location>
</feature>
<keyword evidence="2 5" id="KW-0812">Transmembrane</keyword>
<evidence type="ECO:0000256" key="3">
    <source>
        <dbReference type="ARBA" id="ARBA00022989"/>
    </source>
</evidence>
<evidence type="ECO:0000256" key="4">
    <source>
        <dbReference type="ARBA" id="ARBA00023136"/>
    </source>
</evidence>
<dbReference type="InterPro" id="IPR005372">
    <property type="entry name" value="UPF0182"/>
</dbReference>
<comment type="similarity">
    <text evidence="5">Belongs to the UPF0182 family.</text>
</comment>
<keyword evidence="4 5" id="KW-0472">Membrane</keyword>
<keyword evidence="7" id="KW-1185">Reference proteome</keyword>
<dbReference type="OrthoDB" id="9763654at2"/>
<feature type="transmembrane region" description="Helical" evidence="5">
    <location>
        <begin position="244"/>
        <end position="264"/>
    </location>
</feature>
<protein>
    <recommendedName>
        <fullName evidence="5">UPF0182 protein ABG79_01684</fullName>
    </recommendedName>
</protein>
<keyword evidence="1 5" id="KW-1003">Cell membrane</keyword>
<sequence length="887" mass="102084">MKKIGFKLVGIFVLLLIIISSISGFLIDIQWFKEVGYLNVFFTSFKAKLTILIPSFLIFFLAIYFYAKFLAKNYLEISDIVYDKNDLKRRNKVLMIISFVISIIISLVFTSVFWYRILEYVNGVEFGVNDPIFNIDIGFFVFKLPLIQGILGMLITVVIVLTAVSALFYAFERAREGITNFRGVVWIKDGPKVRFFAKQVAYFAALLLILLAGVFYLRALNLVYSPRGVAFGASYTDVHITLPLYRILSGLSVIAAFVMFYSIVKKRIRHVIYIAVFIVLFILFEGVASVVVERFIVSPNAREKEMPYLEYNIEYTRKAYGLENIVEQEFDVKNNLTPNDIKENKNTIDNIRITEFAQSLEVFNQIQAIRNYYRFNDVDIDRYNIDGKLRQVFIAARELDNSQRDPKFQTWQNKHLFYTHGYGAVMSYTNTVMSTGLPEFLVKDIPVSGKISVDKPQIYFGEINNDYVIINAKNNEIDYPYGSGEKENRYDGKAGIVLNPLNRLLFTLGYADMNFLLSNNIKSDSRIILNRQIVNRVKKIAPFLNYDEDPYIVIANGRYYWIMDAYTTTNRYPYSEPYFGINYIRNSVKVVVDAYDGTVDFYISDKNDPIAQTIGNIYDGLFKDLSTMPEELRKHLRYSEDVFLIQANVYEKYHMKNPVSFYNSEDLWAIARYKNADGSETPVEAVYQVMKLQDDEEFILTIPYTVAKKENMVSWLAARMDKNLGQMVLIRFPKEKAILGPQQFNSRINTDIQISSLITLLNQQGSSVILGETNIIPIENSLLYVRPLYLRAQGGKSVPELKKVIVNYGDTIVMEDNIAKAISKLFATTEVPLPTETKEEDVKTLIIRADEAYRKAVESQKNGDWAGYGNYIKELEGILNKLKEKTK</sequence>
<feature type="transmembrane region" description="Helical" evidence="5">
    <location>
        <begin position="271"/>
        <end position="292"/>
    </location>
</feature>
<dbReference type="STRING" id="908809.ABG79_01684"/>
<keyword evidence="3 5" id="KW-1133">Transmembrane helix</keyword>
<dbReference type="AlphaFoldDB" id="A0A0R3JZ06"/>
<evidence type="ECO:0000313" key="7">
    <source>
        <dbReference type="Proteomes" id="UP000052015"/>
    </source>
</evidence>
<dbReference type="PATRIC" id="fig|908809.3.peg.1685"/>
<feature type="transmembrane region" description="Helical" evidence="5">
    <location>
        <begin position="200"/>
        <end position="224"/>
    </location>
</feature>
<dbReference type="Proteomes" id="UP000052015">
    <property type="component" value="Unassembled WGS sequence"/>
</dbReference>
<evidence type="ECO:0000256" key="5">
    <source>
        <dbReference type="HAMAP-Rule" id="MF_01600"/>
    </source>
</evidence>
<dbReference type="RefSeq" id="WP_057979016.1">
    <property type="nucleotide sequence ID" value="NZ_LKHP01000009.1"/>
</dbReference>
<evidence type="ECO:0000256" key="1">
    <source>
        <dbReference type="ARBA" id="ARBA00022475"/>
    </source>
</evidence>
<evidence type="ECO:0000313" key="6">
    <source>
        <dbReference type="EMBL" id="KRQ86478.1"/>
    </source>
</evidence>
<feature type="transmembrane region" description="Helical" evidence="5">
    <location>
        <begin position="48"/>
        <end position="67"/>
    </location>
</feature>
<comment type="caution">
    <text evidence="6">The sequence shown here is derived from an EMBL/GenBank/DDBJ whole genome shotgun (WGS) entry which is preliminary data.</text>
</comment>
<dbReference type="GO" id="GO:0005576">
    <property type="term" value="C:extracellular region"/>
    <property type="evidence" value="ECO:0007669"/>
    <property type="project" value="TreeGrafter"/>
</dbReference>
<name>A0A0R3JZ06_CALMK</name>
<reference evidence="6 7" key="1">
    <citation type="submission" date="2015-09" db="EMBL/GenBank/DDBJ databases">
        <title>Draft genome sequence of a Caloramator mitchellensis, a moderate thermophile from the Great Artesian Basin of Australia.</title>
        <authorList>
            <person name="Patel B.K."/>
        </authorList>
    </citation>
    <scope>NUCLEOTIDE SEQUENCE [LARGE SCALE GENOMIC DNA]</scope>
    <source>
        <strain evidence="6 7">VF08</strain>
    </source>
</reference>
<gene>
    <name evidence="6" type="ORF">ABG79_01684</name>
</gene>
<dbReference type="HAMAP" id="MF_01600">
    <property type="entry name" value="UPF0182"/>
    <property type="match status" value="1"/>
</dbReference>
<feature type="transmembrane region" description="Helical" evidence="5">
    <location>
        <begin position="93"/>
        <end position="115"/>
    </location>
</feature>
<evidence type="ECO:0000256" key="2">
    <source>
        <dbReference type="ARBA" id="ARBA00022692"/>
    </source>
</evidence>
<dbReference type="Pfam" id="PF03699">
    <property type="entry name" value="UPF0182"/>
    <property type="match status" value="1"/>
</dbReference>
<dbReference type="EMBL" id="LKHP01000009">
    <property type="protein sequence ID" value="KRQ86478.1"/>
    <property type="molecule type" value="Genomic_DNA"/>
</dbReference>
<organism evidence="6 7">
    <name type="scientific">Caloramator mitchellensis</name>
    <dbReference type="NCBI Taxonomy" id="908809"/>
    <lineage>
        <taxon>Bacteria</taxon>
        <taxon>Bacillati</taxon>
        <taxon>Bacillota</taxon>
        <taxon>Clostridia</taxon>
        <taxon>Eubacteriales</taxon>
        <taxon>Clostridiaceae</taxon>
        <taxon>Caloramator</taxon>
    </lineage>
</organism>
<proteinExistence type="inferred from homology"/>
<dbReference type="PANTHER" id="PTHR39344">
    <property type="entry name" value="UPF0182 PROTEIN SLL1060"/>
    <property type="match status" value="1"/>
</dbReference>
<dbReference type="PANTHER" id="PTHR39344:SF1">
    <property type="entry name" value="UPF0182 PROTEIN SLL1060"/>
    <property type="match status" value="1"/>
</dbReference>
<dbReference type="GO" id="GO:0005886">
    <property type="term" value="C:plasma membrane"/>
    <property type="evidence" value="ECO:0007669"/>
    <property type="project" value="UniProtKB-SubCell"/>
</dbReference>